<keyword evidence="2" id="KW-1185">Reference proteome</keyword>
<evidence type="ECO:0008006" key="3">
    <source>
        <dbReference type="Google" id="ProtNLM"/>
    </source>
</evidence>
<organism evidence="1 2">
    <name type="scientific">Nonomuraea zeae</name>
    <dbReference type="NCBI Taxonomy" id="1642303"/>
    <lineage>
        <taxon>Bacteria</taxon>
        <taxon>Bacillati</taxon>
        <taxon>Actinomycetota</taxon>
        <taxon>Actinomycetes</taxon>
        <taxon>Streptosporangiales</taxon>
        <taxon>Streptosporangiaceae</taxon>
        <taxon>Nonomuraea</taxon>
    </lineage>
</organism>
<dbReference type="Proteomes" id="UP000306628">
    <property type="component" value="Unassembled WGS sequence"/>
</dbReference>
<sequence>MLRLAGAGLVKAHDEWRVADRRCLPESSMALVTASSANLQEVAHTELTTGIVKPAEPHARAELHHQPPAQ</sequence>
<gene>
    <name evidence="1" type="ORF">ETD85_13340</name>
</gene>
<dbReference type="EMBL" id="VCKX01000032">
    <property type="protein sequence ID" value="TMR35577.1"/>
    <property type="molecule type" value="Genomic_DNA"/>
</dbReference>
<comment type="caution">
    <text evidence="1">The sequence shown here is derived from an EMBL/GenBank/DDBJ whole genome shotgun (WGS) entry which is preliminary data.</text>
</comment>
<name>A0A5S4GRR0_9ACTN</name>
<accession>A0A5S4GRR0</accession>
<protein>
    <recommendedName>
        <fullName evidence="3">Transposase</fullName>
    </recommendedName>
</protein>
<dbReference type="OrthoDB" id="9793302at2"/>
<dbReference type="RefSeq" id="WP_138689993.1">
    <property type="nucleotide sequence ID" value="NZ_JBHSAZ010000081.1"/>
</dbReference>
<dbReference type="AlphaFoldDB" id="A0A5S4GRR0"/>
<evidence type="ECO:0000313" key="2">
    <source>
        <dbReference type="Proteomes" id="UP000306628"/>
    </source>
</evidence>
<evidence type="ECO:0000313" key="1">
    <source>
        <dbReference type="EMBL" id="TMR35577.1"/>
    </source>
</evidence>
<reference evidence="1 2" key="1">
    <citation type="submission" date="2019-05" db="EMBL/GenBank/DDBJ databases">
        <title>Draft genome sequence of Nonomuraea zeae DSM 100528.</title>
        <authorList>
            <person name="Saricaoglu S."/>
            <person name="Isik K."/>
        </authorList>
    </citation>
    <scope>NUCLEOTIDE SEQUENCE [LARGE SCALE GENOMIC DNA]</scope>
    <source>
        <strain evidence="1 2">DSM 100528</strain>
    </source>
</reference>
<proteinExistence type="predicted"/>